<protein>
    <submittedName>
        <fullName evidence="1">Uncharacterized protein</fullName>
    </submittedName>
</protein>
<evidence type="ECO:0000313" key="2">
    <source>
        <dbReference type="Proteomes" id="UP001227317"/>
    </source>
</evidence>
<dbReference type="EMBL" id="JAUJFI010000069">
    <property type="protein sequence ID" value="MDQ2104047.1"/>
    <property type="molecule type" value="Genomic_DNA"/>
</dbReference>
<sequence>MSADDLTAKVADAQRRALFAAEVIVNRRLHDFSMRHQTHYANDVAEERKAIEKEIRAIRRRVPAPPVVTDDLVAQVSGDAHAPDTVRAVLLSLAAIRPDVLTTVDETALNLEDDDED</sequence>
<accession>A0ABU0WJL7</accession>
<organism evidence="1 2">
    <name type="scientific">Azospirillum isscasi</name>
    <dbReference type="NCBI Taxonomy" id="3053926"/>
    <lineage>
        <taxon>Bacteria</taxon>
        <taxon>Pseudomonadati</taxon>
        <taxon>Pseudomonadota</taxon>
        <taxon>Alphaproteobacteria</taxon>
        <taxon>Rhodospirillales</taxon>
        <taxon>Azospirillaceae</taxon>
        <taxon>Azospirillum</taxon>
    </lineage>
</organism>
<comment type="caution">
    <text evidence="1">The sequence shown here is derived from an EMBL/GenBank/DDBJ whole genome shotgun (WGS) entry which is preliminary data.</text>
</comment>
<proteinExistence type="predicted"/>
<dbReference type="Proteomes" id="UP001227317">
    <property type="component" value="Unassembled WGS sequence"/>
</dbReference>
<keyword evidence="2" id="KW-1185">Reference proteome</keyword>
<dbReference type="RefSeq" id="WP_306707516.1">
    <property type="nucleotide sequence ID" value="NZ_JAUJFI010000069.1"/>
</dbReference>
<gene>
    <name evidence="1" type="ORF">QSG27_15205</name>
</gene>
<reference evidence="1 2" key="1">
    <citation type="submission" date="2023-06" db="EMBL/GenBank/DDBJ databases">
        <title>Azospirillum isscasensis sp.nov, a bacterium isolated from rhizosphere soil of rice.</title>
        <authorList>
            <person name="Wang H."/>
        </authorList>
    </citation>
    <scope>NUCLEOTIDE SEQUENCE [LARGE SCALE GENOMIC DNA]</scope>
    <source>
        <strain evidence="1 2">C340-1</strain>
    </source>
</reference>
<evidence type="ECO:0000313" key="1">
    <source>
        <dbReference type="EMBL" id="MDQ2104047.1"/>
    </source>
</evidence>
<name>A0ABU0WJL7_9PROT</name>